<protein>
    <recommendedName>
        <fullName evidence="3">DUF1501 domain-containing protein</fullName>
    </recommendedName>
</protein>
<dbReference type="InterPro" id="IPR006311">
    <property type="entry name" value="TAT_signal"/>
</dbReference>
<dbReference type="PANTHER" id="PTHR43737">
    <property type="entry name" value="BLL7424 PROTEIN"/>
    <property type="match status" value="1"/>
</dbReference>
<keyword evidence="2" id="KW-1185">Reference proteome</keyword>
<dbReference type="InterPro" id="IPR017850">
    <property type="entry name" value="Alkaline_phosphatase_core_sf"/>
</dbReference>
<reference evidence="1 2" key="1">
    <citation type="submission" date="2019-02" db="EMBL/GenBank/DDBJ databases">
        <title>Deep-cultivation of Planctomycetes and their phenomic and genomic characterization uncovers novel biology.</title>
        <authorList>
            <person name="Wiegand S."/>
            <person name="Jogler M."/>
            <person name="Boedeker C."/>
            <person name="Pinto D."/>
            <person name="Vollmers J."/>
            <person name="Rivas-Marin E."/>
            <person name="Kohn T."/>
            <person name="Peeters S.H."/>
            <person name="Heuer A."/>
            <person name="Rast P."/>
            <person name="Oberbeckmann S."/>
            <person name="Bunk B."/>
            <person name="Jeske O."/>
            <person name="Meyerdierks A."/>
            <person name="Storesund J.E."/>
            <person name="Kallscheuer N."/>
            <person name="Luecker S."/>
            <person name="Lage O.M."/>
            <person name="Pohl T."/>
            <person name="Merkel B.J."/>
            <person name="Hornburger P."/>
            <person name="Mueller R.-W."/>
            <person name="Bruemmer F."/>
            <person name="Labrenz M."/>
            <person name="Spormann A.M."/>
            <person name="Op den Camp H."/>
            <person name="Overmann J."/>
            <person name="Amann R."/>
            <person name="Jetten M.S.M."/>
            <person name="Mascher T."/>
            <person name="Medema M.H."/>
            <person name="Devos D.P."/>
            <person name="Kaster A.-K."/>
            <person name="Ovreas L."/>
            <person name="Rohde M."/>
            <person name="Galperin M.Y."/>
            <person name="Jogler C."/>
        </authorList>
    </citation>
    <scope>NUCLEOTIDE SEQUENCE [LARGE SCALE GENOMIC DNA]</scope>
    <source>
        <strain evidence="1 2">ETA_A8</strain>
    </source>
</reference>
<name>A0A517Y8K4_9BACT</name>
<dbReference type="Pfam" id="PF07394">
    <property type="entry name" value="DUF1501"/>
    <property type="match status" value="1"/>
</dbReference>
<dbReference type="KEGG" id="aagg:ETAA8_16590"/>
<dbReference type="AlphaFoldDB" id="A0A517Y8K4"/>
<dbReference type="EMBL" id="CP036274">
    <property type="protein sequence ID" value="QDU26579.1"/>
    <property type="molecule type" value="Genomic_DNA"/>
</dbReference>
<organism evidence="1 2">
    <name type="scientific">Anatilimnocola aggregata</name>
    <dbReference type="NCBI Taxonomy" id="2528021"/>
    <lineage>
        <taxon>Bacteria</taxon>
        <taxon>Pseudomonadati</taxon>
        <taxon>Planctomycetota</taxon>
        <taxon>Planctomycetia</taxon>
        <taxon>Pirellulales</taxon>
        <taxon>Pirellulaceae</taxon>
        <taxon>Anatilimnocola</taxon>
    </lineage>
</organism>
<dbReference type="PANTHER" id="PTHR43737:SF1">
    <property type="entry name" value="DUF1501 DOMAIN-CONTAINING PROTEIN"/>
    <property type="match status" value="1"/>
</dbReference>
<dbReference type="Proteomes" id="UP000315017">
    <property type="component" value="Chromosome"/>
</dbReference>
<dbReference type="PROSITE" id="PS51318">
    <property type="entry name" value="TAT"/>
    <property type="match status" value="1"/>
</dbReference>
<evidence type="ECO:0000313" key="2">
    <source>
        <dbReference type="Proteomes" id="UP000315017"/>
    </source>
</evidence>
<gene>
    <name evidence="1" type="ORF">ETAA8_16590</name>
</gene>
<accession>A0A517Y8K4</accession>
<dbReference type="InterPro" id="IPR010869">
    <property type="entry name" value="DUF1501"/>
</dbReference>
<evidence type="ECO:0008006" key="3">
    <source>
        <dbReference type="Google" id="ProtNLM"/>
    </source>
</evidence>
<dbReference type="RefSeq" id="WP_145087288.1">
    <property type="nucleotide sequence ID" value="NZ_CP036274.1"/>
</dbReference>
<dbReference type="SUPFAM" id="SSF53649">
    <property type="entry name" value="Alkaline phosphatase-like"/>
    <property type="match status" value="1"/>
</dbReference>
<proteinExistence type="predicted"/>
<evidence type="ECO:0000313" key="1">
    <source>
        <dbReference type="EMBL" id="QDU26579.1"/>
    </source>
</evidence>
<sequence length="445" mass="48564">MFTVSESSTSSRRLGRRGFLQVGALGLGGLTLANLLQLRAQGSQRSQSQKSVIMVYLHGGPPHLDMFDMKPDAPMEFRGEFNPIRTNVPGLEICELMPKLATVADKMAVIRNISFREYLVGHNAPLVYTGYPTSDIGPNTDSNPNHRPTFGSVVSKIRGDAVRGMPPYVAFDGIYNGGSSVDYLGMAHRPFVPDAQLNSLGPMGGMTLDRTTERKGLLRSLDVLQHANDAHGSLAAMDSFQERALDIITSPKARDAFDISQEPEHVRSMYGTGGTQFLQARRLVEAGVQAVTLTANKESKTWYLAGPWDTHGGNFTKMRSLLPELDQSLFALISDLHQRGMDQEVAVVVWGEMGRTPRINGAGGRDHWNEVGFGLVSGGGLKMGQVIGQTTQNGERSVGTPYVPSNLLATLYDNVLGIAPAQTYLNHNGRPLYVLDNREKIRELV</sequence>
<dbReference type="OrthoDB" id="127333at2"/>